<evidence type="ECO:0000313" key="1">
    <source>
        <dbReference type="EMBL" id="ETR65813.1"/>
    </source>
</evidence>
<comment type="caution">
    <text evidence="1">The sequence shown here is derived from an EMBL/GenBank/DDBJ whole genome shotgun (WGS) entry which is preliminary data.</text>
</comment>
<dbReference type="Gene3D" id="2.40.160.60">
    <property type="entry name" value="Outer membrane protein transport protein (OMPP1/FadL/TodX)"/>
    <property type="match status" value="1"/>
</dbReference>
<dbReference type="EMBL" id="ATBP01002481">
    <property type="protein sequence ID" value="ETR65813.1"/>
    <property type="molecule type" value="Genomic_DNA"/>
</dbReference>
<organism evidence="1 2">
    <name type="scientific">Candidatus Magnetoglobus multicellularis str. Araruama</name>
    <dbReference type="NCBI Taxonomy" id="890399"/>
    <lineage>
        <taxon>Bacteria</taxon>
        <taxon>Pseudomonadati</taxon>
        <taxon>Thermodesulfobacteriota</taxon>
        <taxon>Desulfobacteria</taxon>
        <taxon>Desulfobacterales</taxon>
        <taxon>Desulfobacteraceae</taxon>
        <taxon>Candidatus Magnetoglobus</taxon>
    </lineage>
</organism>
<dbReference type="AlphaFoldDB" id="A0A1V1NTD8"/>
<accession>A0A1V1NTD8</accession>
<reference evidence="2" key="1">
    <citation type="submission" date="2012-11" db="EMBL/GenBank/DDBJ databases">
        <authorList>
            <person name="Lucero-Rivera Y.E."/>
            <person name="Tovar-Ramirez D."/>
        </authorList>
    </citation>
    <scope>NUCLEOTIDE SEQUENCE [LARGE SCALE GENOMIC DNA]</scope>
    <source>
        <strain evidence="2">Araruama</strain>
    </source>
</reference>
<feature type="non-terminal residue" evidence="1">
    <location>
        <position position="1"/>
    </location>
</feature>
<proteinExistence type="predicted"/>
<dbReference type="Proteomes" id="UP000189670">
    <property type="component" value="Unassembled WGS sequence"/>
</dbReference>
<protein>
    <submittedName>
        <fullName evidence="1">Uncharacterized protein</fullName>
    </submittedName>
</protein>
<evidence type="ECO:0000313" key="2">
    <source>
        <dbReference type="Proteomes" id="UP000189670"/>
    </source>
</evidence>
<name>A0A1V1NTD8_9BACT</name>
<sequence>RGGMDVYRTFFVSADFYHTKWQDYVYITEDNKQICPITGYPVEESDIYPTNQIRMGTEYIFFITDYQIAVPVRAGVFYDPAPDIKHPDDFYGGSLGMGLSFSKFSLDLAYQFRFGKNVGKIMIQARDFSEDIYENTVYISCIYYLD</sequence>
<gene>
    <name evidence="1" type="ORF">OMM_13681</name>
</gene>